<dbReference type="Pfam" id="PF13853">
    <property type="entry name" value="7tm_4"/>
    <property type="match status" value="1"/>
</dbReference>
<dbReference type="PANTHER" id="PTHR48002">
    <property type="entry name" value="OLFACTORY RECEPTOR"/>
    <property type="match status" value="1"/>
</dbReference>
<evidence type="ECO:0000313" key="10">
    <source>
        <dbReference type="Proteomes" id="UP000826234"/>
    </source>
</evidence>
<evidence type="ECO:0000256" key="7">
    <source>
        <dbReference type="ARBA" id="ARBA00023224"/>
    </source>
</evidence>
<evidence type="ECO:0008006" key="11">
    <source>
        <dbReference type="Google" id="ProtNLM"/>
    </source>
</evidence>
<keyword evidence="4" id="KW-0297">G-protein coupled receptor</keyword>
<dbReference type="EMBL" id="JAIPUX010000521">
    <property type="protein sequence ID" value="KAH0626300.1"/>
    <property type="molecule type" value="Genomic_DNA"/>
</dbReference>
<protein>
    <recommendedName>
        <fullName evidence="11">Olfactory receptor family 4</fullName>
    </recommendedName>
</protein>
<feature type="transmembrane region" description="Helical" evidence="8">
    <location>
        <begin position="146"/>
        <end position="165"/>
    </location>
</feature>
<evidence type="ECO:0000256" key="5">
    <source>
        <dbReference type="ARBA" id="ARBA00023136"/>
    </source>
</evidence>
<keyword evidence="7" id="KW-0807">Transducer</keyword>
<sequence>MKGVDGLDVDGRISEDIAPEIIKELVVKLARSVQLGCTINIPFCGPNHVDNFFCDIPLLIRLTCIDTYPLEVMMMTNSGIISLVGFVALLLSYGFILSTICSRSTSEGTSKAISTCTSHLIVVTMYFGPCIFIYLRPNTCFITDKVLSVFYTAVTPFMNPIVYALRNKEMKAAMGRLLIKHSGMIST</sequence>
<feature type="transmembrane region" description="Helical" evidence="8">
    <location>
        <begin position="112"/>
        <end position="134"/>
    </location>
</feature>
<dbReference type="Proteomes" id="UP000826234">
    <property type="component" value="Unassembled WGS sequence"/>
</dbReference>
<dbReference type="SUPFAM" id="SSF81321">
    <property type="entry name" value="Family A G protein-coupled receptor-like"/>
    <property type="match status" value="1"/>
</dbReference>
<keyword evidence="5 8" id="KW-0472">Membrane</keyword>
<organism evidence="9 10">
    <name type="scientific">Phrynosoma platyrhinos</name>
    <name type="common">Desert horned lizard</name>
    <dbReference type="NCBI Taxonomy" id="52577"/>
    <lineage>
        <taxon>Eukaryota</taxon>
        <taxon>Metazoa</taxon>
        <taxon>Chordata</taxon>
        <taxon>Craniata</taxon>
        <taxon>Vertebrata</taxon>
        <taxon>Euteleostomi</taxon>
        <taxon>Lepidosauria</taxon>
        <taxon>Squamata</taxon>
        <taxon>Bifurcata</taxon>
        <taxon>Unidentata</taxon>
        <taxon>Episquamata</taxon>
        <taxon>Toxicofera</taxon>
        <taxon>Iguania</taxon>
        <taxon>Phrynosomatidae</taxon>
        <taxon>Phrynosomatinae</taxon>
        <taxon>Phrynosoma</taxon>
    </lineage>
</organism>
<evidence type="ECO:0000256" key="1">
    <source>
        <dbReference type="ARBA" id="ARBA00004141"/>
    </source>
</evidence>
<keyword evidence="2 8" id="KW-0812">Transmembrane</keyword>
<name>A0ABQ7TA52_PHRPL</name>
<proteinExistence type="predicted"/>
<dbReference type="InterPro" id="IPR050427">
    <property type="entry name" value="Olfactory_Receptors"/>
</dbReference>
<dbReference type="PRINTS" id="PR00245">
    <property type="entry name" value="OLFACTORYR"/>
</dbReference>
<evidence type="ECO:0000256" key="2">
    <source>
        <dbReference type="ARBA" id="ARBA00022692"/>
    </source>
</evidence>
<evidence type="ECO:0000313" key="9">
    <source>
        <dbReference type="EMBL" id="KAH0626300.1"/>
    </source>
</evidence>
<comment type="caution">
    <text evidence="9">The sequence shown here is derived from an EMBL/GenBank/DDBJ whole genome shotgun (WGS) entry which is preliminary data.</text>
</comment>
<evidence type="ECO:0000256" key="3">
    <source>
        <dbReference type="ARBA" id="ARBA00022989"/>
    </source>
</evidence>
<accession>A0ABQ7TA52</accession>
<keyword evidence="3 8" id="KW-1133">Transmembrane helix</keyword>
<comment type="subcellular location">
    <subcellularLocation>
        <location evidence="1">Membrane</location>
        <topology evidence="1">Multi-pass membrane protein</topology>
    </subcellularLocation>
</comment>
<dbReference type="Gene3D" id="1.20.1070.10">
    <property type="entry name" value="Rhodopsin 7-helix transmembrane proteins"/>
    <property type="match status" value="1"/>
</dbReference>
<reference evidence="9 10" key="1">
    <citation type="journal article" date="2022" name="Gigascience">
        <title>A chromosome-level genome assembly and annotation of the desert horned lizard, Phrynosoma platyrhinos, provides insight into chromosomal rearrangements among reptiles.</title>
        <authorList>
            <person name="Koochekian N."/>
            <person name="Ascanio A."/>
            <person name="Farleigh K."/>
            <person name="Card D.C."/>
            <person name="Schield D.R."/>
            <person name="Castoe T.A."/>
            <person name="Jezkova T."/>
        </authorList>
    </citation>
    <scope>NUCLEOTIDE SEQUENCE [LARGE SCALE GENOMIC DNA]</scope>
    <source>
        <strain evidence="9">NK-2021</strain>
    </source>
</reference>
<keyword evidence="6" id="KW-0675">Receptor</keyword>
<gene>
    <name evidence="9" type="ORF">JD844_001210</name>
</gene>
<evidence type="ECO:0000256" key="8">
    <source>
        <dbReference type="SAM" id="Phobius"/>
    </source>
</evidence>
<evidence type="ECO:0000256" key="6">
    <source>
        <dbReference type="ARBA" id="ARBA00023170"/>
    </source>
</evidence>
<feature type="transmembrane region" description="Helical" evidence="8">
    <location>
        <begin position="80"/>
        <end position="100"/>
    </location>
</feature>
<keyword evidence="10" id="KW-1185">Reference proteome</keyword>
<evidence type="ECO:0000256" key="4">
    <source>
        <dbReference type="ARBA" id="ARBA00023040"/>
    </source>
</evidence>
<dbReference type="InterPro" id="IPR000725">
    <property type="entry name" value="Olfact_rcpt"/>
</dbReference>